<dbReference type="GO" id="GO:0043171">
    <property type="term" value="P:peptide catabolic process"/>
    <property type="evidence" value="ECO:0007669"/>
    <property type="project" value="TreeGrafter"/>
</dbReference>
<dbReference type="GO" id="GO:0008270">
    <property type="term" value="F:zinc ion binding"/>
    <property type="evidence" value="ECO:0007669"/>
    <property type="project" value="InterPro"/>
</dbReference>
<sequence>MNNHRLRSTPVPGTFDAYTGVEFNLGFHVRHYDLNLDYKVGPNRLEGTATLTLTTWRDVDHMTLDLQPSMVARRITARSRTGGDIRVRRFKQSNGKLRITFAEAVAVDEEFDLIINYGGNPRPRRTPWGLLGWEELTDGSLVASQPNGAPTWFPCDDTPDEKATYSIDIRADRGYTVITNTTAKPTATYLATVQVGEYAHVELGRNTSAWLPYNAQPGDFVKQQAMLDFFEETFGPYPFERYEVVVTEDPLEIPLEAQGLSIFGTNHLRGEERLIAHELAHQWFGNSLGIAQWSDIWLNEGFACYCEWLWADHVGGSVDTLVREHYRKLTPQSFTLADPGPRDMFDDRVYKRGAITLHALRRLVGDAAFFAAVRDYVAKNAHGIVEPFDLANALKAHAPGADVDGVLDAWIHRTELPECP</sequence>
<dbReference type="InterPro" id="IPR045357">
    <property type="entry name" value="Aminopeptidase_N-like_N"/>
</dbReference>
<dbReference type="InterPro" id="IPR042097">
    <property type="entry name" value="Aminopeptidase_N-like_N_sf"/>
</dbReference>
<dbReference type="Pfam" id="PF17900">
    <property type="entry name" value="Peptidase_M1_N"/>
    <property type="match status" value="1"/>
</dbReference>
<evidence type="ECO:0000313" key="4">
    <source>
        <dbReference type="Proteomes" id="UP000199350"/>
    </source>
</evidence>
<gene>
    <name evidence="3" type="ORF">SAMN04488535_1795</name>
</gene>
<dbReference type="InterPro" id="IPR050344">
    <property type="entry name" value="Peptidase_M1_aminopeptidases"/>
</dbReference>
<dbReference type="InterPro" id="IPR027268">
    <property type="entry name" value="Peptidase_M4/M1_CTD_sf"/>
</dbReference>
<dbReference type="Pfam" id="PF01433">
    <property type="entry name" value="Peptidase_M1"/>
    <property type="match status" value="1"/>
</dbReference>
<accession>A0A1G9Q7Q3</accession>
<dbReference type="PANTHER" id="PTHR11533">
    <property type="entry name" value="PROTEASE M1 ZINC METALLOPROTEASE"/>
    <property type="match status" value="1"/>
</dbReference>
<keyword evidence="4" id="KW-1185">Reference proteome</keyword>
<dbReference type="STRING" id="38302.SAMN04488535_1795"/>
<feature type="domain" description="Aminopeptidase N-like N-terminal" evidence="2">
    <location>
        <begin position="30"/>
        <end position="187"/>
    </location>
</feature>
<organism evidence="3 4">
    <name type="scientific">Corynebacterium mycetoides</name>
    <dbReference type="NCBI Taxonomy" id="38302"/>
    <lineage>
        <taxon>Bacteria</taxon>
        <taxon>Bacillati</taxon>
        <taxon>Actinomycetota</taxon>
        <taxon>Actinomycetes</taxon>
        <taxon>Mycobacteriales</taxon>
        <taxon>Corynebacteriaceae</taxon>
        <taxon>Corynebacterium</taxon>
    </lineage>
</organism>
<dbReference type="Gene3D" id="1.10.390.10">
    <property type="entry name" value="Neutral Protease Domain 2"/>
    <property type="match status" value="1"/>
</dbReference>
<dbReference type="SUPFAM" id="SSF63737">
    <property type="entry name" value="Leukotriene A4 hydrolase N-terminal domain"/>
    <property type="match status" value="1"/>
</dbReference>
<dbReference type="GO" id="GO:0016020">
    <property type="term" value="C:membrane"/>
    <property type="evidence" value="ECO:0007669"/>
    <property type="project" value="TreeGrafter"/>
</dbReference>
<dbReference type="Gene3D" id="2.60.40.1730">
    <property type="entry name" value="tricorn interacting facor f3 domain"/>
    <property type="match status" value="1"/>
</dbReference>
<evidence type="ECO:0000313" key="3">
    <source>
        <dbReference type="EMBL" id="SDM07092.1"/>
    </source>
</evidence>
<dbReference type="GO" id="GO:0005737">
    <property type="term" value="C:cytoplasm"/>
    <property type="evidence" value="ECO:0007669"/>
    <property type="project" value="TreeGrafter"/>
</dbReference>
<proteinExistence type="predicted"/>
<dbReference type="EMBL" id="LT629700">
    <property type="protein sequence ID" value="SDM07092.1"/>
    <property type="molecule type" value="Genomic_DNA"/>
</dbReference>
<reference evidence="4" key="1">
    <citation type="submission" date="2016-10" db="EMBL/GenBank/DDBJ databases">
        <authorList>
            <person name="Varghese N."/>
            <person name="Submissions S."/>
        </authorList>
    </citation>
    <scope>NUCLEOTIDE SEQUENCE [LARGE SCALE GENOMIC DNA]</scope>
    <source>
        <strain evidence="4">DSM 20632</strain>
    </source>
</reference>
<dbReference type="Proteomes" id="UP000199350">
    <property type="component" value="Chromosome I"/>
</dbReference>
<feature type="domain" description="Peptidase M1 membrane alanine aminopeptidase" evidence="1">
    <location>
        <begin position="223"/>
        <end position="410"/>
    </location>
</feature>
<dbReference type="GO" id="GO:0070006">
    <property type="term" value="F:metalloaminopeptidase activity"/>
    <property type="evidence" value="ECO:0007669"/>
    <property type="project" value="TreeGrafter"/>
</dbReference>
<evidence type="ECO:0000259" key="2">
    <source>
        <dbReference type="Pfam" id="PF17900"/>
    </source>
</evidence>
<dbReference type="InterPro" id="IPR014782">
    <property type="entry name" value="Peptidase_M1_dom"/>
</dbReference>
<dbReference type="AlphaFoldDB" id="A0A1G9Q7Q3"/>
<protein>
    <submittedName>
        <fullName evidence="3">Peptidase family M1</fullName>
    </submittedName>
</protein>
<dbReference type="RefSeq" id="WP_092151382.1">
    <property type="nucleotide sequence ID" value="NZ_LT629700.1"/>
</dbReference>
<dbReference type="SUPFAM" id="SSF55486">
    <property type="entry name" value="Metalloproteases ('zincins'), catalytic domain"/>
    <property type="match status" value="1"/>
</dbReference>
<name>A0A1G9Q7Q3_9CORY</name>
<dbReference type="GO" id="GO:0042277">
    <property type="term" value="F:peptide binding"/>
    <property type="evidence" value="ECO:0007669"/>
    <property type="project" value="TreeGrafter"/>
</dbReference>
<dbReference type="PANTHER" id="PTHR11533:SF174">
    <property type="entry name" value="PUROMYCIN-SENSITIVE AMINOPEPTIDASE-RELATED"/>
    <property type="match status" value="1"/>
</dbReference>
<dbReference type="OrthoDB" id="100605at2"/>
<evidence type="ECO:0000259" key="1">
    <source>
        <dbReference type="Pfam" id="PF01433"/>
    </source>
</evidence>
<dbReference type="CDD" id="cd09603">
    <property type="entry name" value="M1_APN_like"/>
    <property type="match status" value="1"/>
</dbReference>
<dbReference type="GO" id="GO:0005615">
    <property type="term" value="C:extracellular space"/>
    <property type="evidence" value="ECO:0007669"/>
    <property type="project" value="TreeGrafter"/>
</dbReference>